<dbReference type="Gene3D" id="3.30.420.10">
    <property type="entry name" value="Ribonuclease H-like superfamily/Ribonuclease H"/>
    <property type="match status" value="1"/>
</dbReference>
<feature type="domain" description="Tc1-like transposase DDE" evidence="2">
    <location>
        <begin position="75"/>
        <end position="211"/>
    </location>
</feature>
<dbReference type="PANTHER" id="PTHR23022">
    <property type="entry name" value="TRANSPOSABLE ELEMENT-RELATED"/>
    <property type="match status" value="1"/>
</dbReference>
<sequence length="216" mass="25023">EVRKQPRTTREDLVRVLKRAGTTVSTVTISNTLHRHGLKSCSAHKVLLLKPAHVQARLKFAKDHLDDPEEAWEKVMWSDETKIELFGINSTRRVWRKKKDEYNPKNTIPTMKHRGGNIMLWGFSAKGTGRLDRIKGMMDGAMYCKILGNNLLPSIRALKMGRGWVFQHDNDPKHTARATKEWLLKKHFKVLEWPSQSPDLNPIENLWRELKLCVAQ</sequence>
<comment type="caution">
    <text evidence="3">The sequence shown here is derived from an EMBL/GenBank/DDBJ whole genome shotgun (WGS) entry which is preliminary data.</text>
</comment>
<keyword evidence="4" id="KW-1185">Reference proteome</keyword>
<gene>
    <name evidence="3" type="ORF">M9458_035076</name>
</gene>
<dbReference type="Pfam" id="PF13358">
    <property type="entry name" value="DDE_3"/>
    <property type="match status" value="1"/>
</dbReference>
<dbReference type="Pfam" id="PF01498">
    <property type="entry name" value="HTH_Tnp_Tc3_2"/>
    <property type="match status" value="1"/>
</dbReference>
<accession>A0ABD0P9B0</accession>
<organism evidence="3 4">
    <name type="scientific">Cirrhinus mrigala</name>
    <name type="common">Mrigala</name>
    <dbReference type="NCBI Taxonomy" id="683832"/>
    <lineage>
        <taxon>Eukaryota</taxon>
        <taxon>Metazoa</taxon>
        <taxon>Chordata</taxon>
        <taxon>Craniata</taxon>
        <taxon>Vertebrata</taxon>
        <taxon>Euteleostomi</taxon>
        <taxon>Actinopterygii</taxon>
        <taxon>Neopterygii</taxon>
        <taxon>Teleostei</taxon>
        <taxon>Ostariophysi</taxon>
        <taxon>Cypriniformes</taxon>
        <taxon>Cyprinidae</taxon>
        <taxon>Labeoninae</taxon>
        <taxon>Labeonini</taxon>
        <taxon>Cirrhinus</taxon>
    </lineage>
</organism>
<evidence type="ECO:0008006" key="5">
    <source>
        <dbReference type="Google" id="ProtNLM"/>
    </source>
</evidence>
<reference evidence="3 4" key="1">
    <citation type="submission" date="2024-05" db="EMBL/GenBank/DDBJ databases">
        <title>Genome sequencing and assembly of Indian major carp, Cirrhinus mrigala (Hamilton, 1822).</title>
        <authorList>
            <person name="Mohindra V."/>
            <person name="Chowdhury L.M."/>
            <person name="Lal K."/>
            <person name="Jena J.K."/>
        </authorList>
    </citation>
    <scope>NUCLEOTIDE SEQUENCE [LARGE SCALE GENOMIC DNA]</scope>
    <source>
        <strain evidence="3">CM1030</strain>
        <tissue evidence="3">Blood</tissue>
    </source>
</reference>
<evidence type="ECO:0000259" key="1">
    <source>
        <dbReference type="Pfam" id="PF01498"/>
    </source>
</evidence>
<evidence type="ECO:0000313" key="3">
    <source>
        <dbReference type="EMBL" id="KAL0170480.1"/>
    </source>
</evidence>
<dbReference type="EMBL" id="JAMKFB020000017">
    <property type="protein sequence ID" value="KAL0170480.1"/>
    <property type="molecule type" value="Genomic_DNA"/>
</dbReference>
<dbReference type="AlphaFoldDB" id="A0ABD0P9B0"/>
<protein>
    <recommendedName>
        <fullName evidence="5">Transposase</fullName>
    </recommendedName>
</protein>
<dbReference type="InterPro" id="IPR038717">
    <property type="entry name" value="Tc1-like_DDE_dom"/>
</dbReference>
<dbReference type="InterPro" id="IPR052338">
    <property type="entry name" value="Transposase_5"/>
</dbReference>
<dbReference type="Proteomes" id="UP001529510">
    <property type="component" value="Unassembled WGS sequence"/>
</dbReference>
<name>A0ABD0P9B0_CIRMR</name>
<dbReference type="InterPro" id="IPR036397">
    <property type="entry name" value="RNaseH_sf"/>
</dbReference>
<evidence type="ECO:0000259" key="2">
    <source>
        <dbReference type="Pfam" id="PF13358"/>
    </source>
</evidence>
<proteinExistence type="predicted"/>
<feature type="domain" description="Transposase Tc1-like" evidence="1">
    <location>
        <begin position="2"/>
        <end position="66"/>
    </location>
</feature>
<evidence type="ECO:0000313" key="4">
    <source>
        <dbReference type="Proteomes" id="UP001529510"/>
    </source>
</evidence>
<dbReference type="InterPro" id="IPR002492">
    <property type="entry name" value="Transposase_Tc1-like"/>
</dbReference>
<dbReference type="PANTHER" id="PTHR23022:SF135">
    <property type="entry name" value="SI:DKEY-77F5.3"/>
    <property type="match status" value="1"/>
</dbReference>
<feature type="non-terminal residue" evidence="3">
    <location>
        <position position="1"/>
    </location>
</feature>